<feature type="signal peptide" evidence="1">
    <location>
        <begin position="1"/>
        <end position="15"/>
    </location>
</feature>
<dbReference type="AlphaFoldDB" id="A0A9Q0M780"/>
<evidence type="ECO:0000313" key="2">
    <source>
        <dbReference type="EMBL" id="KAJ6220249.1"/>
    </source>
</evidence>
<protein>
    <submittedName>
        <fullName evidence="2">Uncharacterized protein</fullName>
    </submittedName>
</protein>
<reference evidence="2" key="1">
    <citation type="submission" date="2022-12" db="EMBL/GenBank/DDBJ databases">
        <title>Genome assemblies of Blomia tropicalis.</title>
        <authorList>
            <person name="Cui Y."/>
        </authorList>
    </citation>
    <scope>NUCLEOTIDE SEQUENCE</scope>
    <source>
        <tissue evidence="2">Adult mites</tissue>
    </source>
</reference>
<dbReference type="EMBL" id="JAPWDV010000002">
    <property type="protein sequence ID" value="KAJ6220249.1"/>
    <property type="molecule type" value="Genomic_DNA"/>
</dbReference>
<sequence length="63" mass="6936">IITIQVLLTLQTISALLPVNLVNKWIIIQGHNNFHCSSNMTSSVTMPRSTDSIVTRSANVDVE</sequence>
<organism evidence="2 3">
    <name type="scientific">Blomia tropicalis</name>
    <name type="common">Mite</name>
    <dbReference type="NCBI Taxonomy" id="40697"/>
    <lineage>
        <taxon>Eukaryota</taxon>
        <taxon>Metazoa</taxon>
        <taxon>Ecdysozoa</taxon>
        <taxon>Arthropoda</taxon>
        <taxon>Chelicerata</taxon>
        <taxon>Arachnida</taxon>
        <taxon>Acari</taxon>
        <taxon>Acariformes</taxon>
        <taxon>Sarcoptiformes</taxon>
        <taxon>Astigmata</taxon>
        <taxon>Glycyphagoidea</taxon>
        <taxon>Echimyopodidae</taxon>
        <taxon>Blomia</taxon>
    </lineage>
</organism>
<feature type="chain" id="PRO_5040144398" evidence="1">
    <location>
        <begin position="16"/>
        <end position="63"/>
    </location>
</feature>
<keyword evidence="3" id="KW-1185">Reference proteome</keyword>
<feature type="non-terminal residue" evidence="2">
    <location>
        <position position="1"/>
    </location>
</feature>
<name>A0A9Q0M780_BLOTA</name>
<gene>
    <name evidence="2" type="ORF">RDWZM_006061</name>
</gene>
<keyword evidence="1" id="KW-0732">Signal</keyword>
<proteinExistence type="predicted"/>
<evidence type="ECO:0000313" key="3">
    <source>
        <dbReference type="Proteomes" id="UP001142055"/>
    </source>
</evidence>
<comment type="caution">
    <text evidence="2">The sequence shown here is derived from an EMBL/GenBank/DDBJ whole genome shotgun (WGS) entry which is preliminary data.</text>
</comment>
<dbReference type="Proteomes" id="UP001142055">
    <property type="component" value="Chromosome 2"/>
</dbReference>
<evidence type="ECO:0000256" key="1">
    <source>
        <dbReference type="SAM" id="SignalP"/>
    </source>
</evidence>
<accession>A0A9Q0M780</accession>